<dbReference type="Proteomes" id="UP000598350">
    <property type="component" value="Unassembled WGS sequence"/>
</dbReference>
<name>A0ABR7VBH4_9FLAO</name>
<evidence type="ECO:0000259" key="2">
    <source>
        <dbReference type="PROSITE" id="PS52035"/>
    </source>
</evidence>
<dbReference type="InterPro" id="IPR000834">
    <property type="entry name" value="Peptidase_M14"/>
</dbReference>
<evidence type="ECO:0000256" key="1">
    <source>
        <dbReference type="PROSITE-ProRule" id="PRU01379"/>
    </source>
</evidence>
<dbReference type="Pfam" id="PF00246">
    <property type="entry name" value="Peptidase_M14"/>
    <property type="match status" value="1"/>
</dbReference>
<feature type="domain" description="Peptidase M14" evidence="2">
    <location>
        <begin position="4"/>
        <end position="269"/>
    </location>
</feature>
<comment type="caution">
    <text evidence="3">The sequence shown here is derived from an EMBL/GenBank/DDBJ whole genome shotgun (WGS) entry which is preliminary data.</text>
</comment>
<accession>A0ABR7VBH4</accession>
<dbReference type="Gene3D" id="3.40.630.10">
    <property type="entry name" value="Zn peptidases"/>
    <property type="match status" value="1"/>
</dbReference>
<gene>
    <name evidence="3" type="ORF">HPE63_01885</name>
</gene>
<sequence>MELSHIHYESIKENALHGRYITYEHISVLLGYLSNSFKVTEIGRSVNGLPIHSITFGHGMNKILMWSQMHGNESTTTKAIFDLLNVFGTDLELFPTILKNCTIKIIPMLNPDGAKAYTRLNANLVDLNRDAQDRSQPESKILRNCFEDFNPDFCFNLHGQRTIFNVGNTPKPATISFLAPAFDENRSISESRAKSMRLIVAMDQVLQKLIPGQIGRYDDGFNANCVGDTFQMLNVPTILFEAGHYPKDYDREETRRFIFMAMVSALQTISEKTLKSLDEKAYFNIPDNNKLFYDILIRNAHLIEPKKYKKGATIALLYKEVLQNGKIAFDPVVEKVGSLKDCFGHKTFDCSNESDFASLKSESFWNEL</sequence>
<comment type="similarity">
    <text evidence="1">Belongs to the peptidase M14 family.</text>
</comment>
<comment type="caution">
    <text evidence="1">Lacks conserved residue(s) required for the propagation of feature annotation.</text>
</comment>
<keyword evidence="4" id="KW-1185">Reference proteome</keyword>
<dbReference type="CDD" id="cd06239">
    <property type="entry name" value="M14-like"/>
    <property type="match status" value="1"/>
</dbReference>
<evidence type="ECO:0000313" key="3">
    <source>
        <dbReference type="EMBL" id="MBD0849404.1"/>
    </source>
</evidence>
<reference evidence="3 4" key="1">
    <citation type="submission" date="2020-05" db="EMBL/GenBank/DDBJ databases">
        <title>The draft genome sequence of Maribacter arenosus CAU 1321.</title>
        <authorList>
            <person name="Mu L."/>
        </authorList>
    </citation>
    <scope>NUCLEOTIDE SEQUENCE [LARGE SCALE GENOMIC DNA]</scope>
    <source>
        <strain evidence="3 4">CAU 1321</strain>
    </source>
</reference>
<dbReference type="SUPFAM" id="SSF53187">
    <property type="entry name" value="Zn-dependent exopeptidases"/>
    <property type="match status" value="1"/>
</dbReference>
<proteinExistence type="inferred from homology"/>
<protein>
    <submittedName>
        <fullName evidence="3">Peptidase M14</fullName>
    </submittedName>
</protein>
<organism evidence="3 4">
    <name type="scientific">Maribacter arenosus</name>
    <dbReference type="NCBI Taxonomy" id="1854708"/>
    <lineage>
        <taxon>Bacteria</taxon>
        <taxon>Pseudomonadati</taxon>
        <taxon>Bacteroidota</taxon>
        <taxon>Flavobacteriia</taxon>
        <taxon>Flavobacteriales</taxon>
        <taxon>Flavobacteriaceae</taxon>
        <taxon>Maribacter</taxon>
    </lineage>
</organism>
<evidence type="ECO:0000313" key="4">
    <source>
        <dbReference type="Proteomes" id="UP000598350"/>
    </source>
</evidence>
<dbReference type="EMBL" id="JABTCG010000001">
    <property type="protein sequence ID" value="MBD0849404.1"/>
    <property type="molecule type" value="Genomic_DNA"/>
</dbReference>
<dbReference type="RefSeq" id="WP_188312529.1">
    <property type="nucleotide sequence ID" value="NZ_JABTCG010000001.1"/>
</dbReference>
<dbReference type="PROSITE" id="PS52035">
    <property type="entry name" value="PEPTIDASE_M14"/>
    <property type="match status" value="1"/>
</dbReference>